<evidence type="ECO:0000256" key="4">
    <source>
        <dbReference type="ARBA" id="ARBA00022475"/>
    </source>
</evidence>
<dbReference type="PROSITE" id="PS01307">
    <property type="entry name" value="MOTA"/>
    <property type="match status" value="1"/>
</dbReference>
<feature type="transmembrane region" description="Helical" evidence="10">
    <location>
        <begin position="38"/>
        <end position="58"/>
    </location>
</feature>
<keyword evidence="5 10" id="KW-0812">Transmembrane</keyword>
<keyword evidence="12" id="KW-0614">Plasmid</keyword>
<evidence type="ECO:0000256" key="3">
    <source>
        <dbReference type="ARBA" id="ARBA00022448"/>
    </source>
</evidence>
<feature type="domain" description="MotA/TolQ/ExbB proton channel" evidence="11">
    <location>
        <begin position="140"/>
        <end position="248"/>
    </location>
</feature>
<dbReference type="GO" id="GO:0005886">
    <property type="term" value="C:plasma membrane"/>
    <property type="evidence" value="ECO:0007669"/>
    <property type="project" value="UniProtKB-SubCell"/>
</dbReference>
<dbReference type="Proteomes" id="UP000249605">
    <property type="component" value="Plasmid unnamed2"/>
</dbReference>
<evidence type="ECO:0000256" key="1">
    <source>
        <dbReference type="ARBA" id="ARBA00004651"/>
    </source>
</evidence>
<geneLocation type="plasmid" evidence="12 13">
    <name>unnamed2</name>
</geneLocation>
<keyword evidence="12" id="KW-0282">Flagellum</keyword>
<feature type="region of interest" description="Disordered" evidence="9">
    <location>
        <begin position="1"/>
        <end position="20"/>
    </location>
</feature>
<dbReference type="GO" id="GO:0006935">
    <property type="term" value="P:chemotaxis"/>
    <property type="evidence" value="ECO:0007669"/>
    <property type="project" value="InterPro"/>
</dbReference>
<dbReference type="AlphaFoldDB" id="A0A2U9SGR8"/>
<proteinExistence type="inferred from homology"/>
<dbReference type="KEGG" id="azm:DM194_20500"/>
<feature type="transmembrane region" description="Helical" evidence="10">
    <location>
        <begin position="70"/>
        <end position="94"/>
    </location>
</feature>
<dbReference type="OrthoDB" id="9806929at2"/>
<dbReference type="PANTHER" id="PTHR30433">
    <property type="entry name" value="CHEMOTAXIS PROTEIN MOTA"/>
    <property type="match status" value="1"/>
</dbReference>
<evidence type="ECO:0000313" key="13">
    <source>
        <dbReference type="Proteomes" id="UP000249605"/>
    </source>
</evidence>
<keyword evidence="7 10" id="KW-1133">Transmembrane helix</keyword>
<evidence type="ECO:0000256" key="10">
    <source>
        <dbReference type="SAM" id="Phobius"/>
    </source>
</evidence>
<dbReference type="Pfam" id="PF01618">
    <property type="entry name" value="MotA_ExbB"/>
    <property type="match status" value="1"/>
</dbReference>
<organism evidence="12 13">
    <name type="scientific">Azospirillum ramasamyi</name>
    <dbReference type="NCBI Taxonomy" id="682998"/>
    <lineage>
        <taxon>Bacteria</taxon>
        <taxon>Pseudomonadati</taxon>
        <taxon>Pseudomonadota</taxon>
        <taxon>Alphaproteobacteria</taxon>
        <taxon>Rhodospirillales</taxon>
        <taxon>Azospirillaceae</taxon>
        <taxon>Azospirillum</taxon>
    </lineage>
</organism>
<keyword evidence="12" id="KW-0966">Cell projection</keyword>
<evidence type="ECO:0000256" key="7">
    <source>
        <dbReference type="ARBA" id="ARBA00022989"/>
    </source>
</evidence>
<reference evidence="12 13" key="1">
    <citation type="submission" date="2018-06" db="EMBL/GenBank/DDBJ databases">
        <title>Complete genome sequencing of Azospirillum sp. M2T2B2.</title>
        <authorList>
            <person name="Heo J."/>
            <person name="Kim S.-J."/>
            <person name="Kwon S.-W."/>
            <person name="Anandham R."/>
        </authorList>
    </citation>
    <scope>NUCLEOTIDE SEQUENCE [LARGE SCALE GENOMIC DNA]</scope>
    <source>
        <strain evidence="12 13">M2T2B2</strain>
        <plasmid evidence="12 13">unnamed2</plasmid>
    </source>
</reference>
<sequence>MAIPSDSAASRAKTAQPQPAAAAAASGRGVRLRGGLDVATLVGLAAAAGVILLAITTGGSARAFLDPPSLLIVLGGTLAVTTASFSLGDVAVAWRSAAAVLVHQTLDPKGVARQVILLAEAARRAGPETLRNVLPELRGEPFLHRSVTLITEGHPPDTIEQMLTGEVEATVGAQGKSAGVLRRASEVAPAMGLIGTLVGLVQMLGSLSDPSAIGPAMALALLTTFYGAVLGNVVLSPLAAKVERSAEEDALVKTLYTIGAVSIARQENPRRLEMLLNAVLPPGKRIQYFDREAPRVGA</sequence>
<evidence type="ECO:0000256" key="6">
    <source>
        <dbReference type="ARBA" id="ARBA00022779"/>
    </source>
</evidence>
<keyword evidence="8 10" id="KW-0472">Membrane</keyword>
<keyword evidence="3" id="KW-0813">Transport</keyword>
<evidence type="ECO:0000256" key="9">
    <source>
        <dbReference type="SAM" id="MobiDB-lite"/>
    </source>
</evidence>
<dbReference type="InterPro" id="IPR002898">
    <property type="entry name" value="MotA_ExbB_proton_chnl"/>
</dbReference>
<gene>
    <name evidence="12" type="ORF">DM194_20500</name>
</gene>
<name>A0A2U9SGR8_9PROT</name>
<dbReference type="RefSeq" id="WP_111069419.1">
    <property type="nucleotide sequence ID" value="NZ_CP029832.1"/>
</dbReference>
<evidence type="ECO:0000313" key="12">
    <source>
        <dbReference type="EMBL" id="AWU96679.1"/>
    </source>
</evidence>
<dbReference type="InterPro" id="IPR000540">
    <property type="entry name" value="Flag_MotA_CS"/>
</dbReference>
<evidence type="ECO:0000256" key="5">
    <source>
        <dbReference type="ARBA" id="ARBA00022692"/>
    </source>
</evidence>
<dbReference type="EMBL" id="CP029832">
    <property type="protein sequence ID" value="AWU96679.1"/>
    <property type="molecule type" value="Genomic_DNA"/>
</dbReference>
<accession>A0A2U9SGR8</accession>
<keyword evidence="12" id="KW-0969">Cilium</keyword>
<dbReference type="InterPro" id="IPR047055">
    <property type="entry name" value="MotA-like"/>
</dbReference>
<evidence type="ECO:0000259" key="11">
    <source>
        <dbReference type="Pfam" id="PF01618"/>
    </source>
</evidence>
<evidence type="ECO:0000256" key="2">
    <source>
        <dbReference type="ARBA" id="ARBA00008038"/>
    </source>
</evidence>
<keyword evidence="6" id="KW-0283">Flagellar rotation</keyword>
<feature type="transmembrane region" description="Helical" evidence="10">
    <location>
        <begin position="187"/>
        <end position="207"/>
    </location>
</feature>
<dbReference type="GO" id="GO:0071978">
    <property type="term" value="P:bacterial-type flagellum-dependent swarming motility"/>
    <property type="evidence" value="ECO:0007669"/>
    <property type="project" value="InterPro"/>
</dbReference>
<protein>
    <submittedName>
        <fullName evidence="12">Flagellar motor protein MotA</fullName>
    </submittedName>
</protein>
<feature type="transmembrane region" description="Helical" evidence="10">
    <location>
        <begin position="213"/>
        <end position="235"/>
    </location>
</feature>
<evidence type="ECO:0000256" key="8">
    <source>
        <dbReference type="ARBA" id="ARBA00023136"/>
    </source>
</evidence>
<keyword evidence="4" id="KW-1003">Cell membrane</keyword>
<keyword evidence="13" id="KW-1185">Reference proteome</keyword>
<dbReference type="PANTHER" id="PTHR30433:SF2">
    <property type="entry name" value="MOTILITY PROTEIN A"/>
    <property type="match status" value="1"/>
</dbReference>
<comment type="subcellular location">
    <subcellularLocation>
        <location evidence="1">Cell membrane</location>
        <topology evidence="1">Multi-pass membrane protein</topology>
    </subcellularLocation>
</comment>
<comment type="similarity">
    <text evidence="2">Belongs to the MotA family.</text>
</comment>